<dbReference type="AlphaFoldDB" id="A0A9P8C8E2"/>
<dbReference type="PANTHER" id="PTHR10367">
    <property type="entry name" value="MRNA-CAPPING ENZYME"/>
    <property type="match status" value="1"/>
</dbReference>
<dbReference type="Gene3D" id="3.40.50.1820">
    <property type="entry name" value="alpha/beta hydrolase"/>
    <property type="match status" value="1"/>
</dbReference>
<evidence type="ECO:0000256" key="2">
    <source>
        <dbReference type="ARBA" id="ARBA00022912"/>
    </source>
</evidence>
<dbReference type="InterPro" id="IPR020422">
    <property type="entry name" value="TYR_PHOSPHATASE_DUAL_dom"/>
</dbReference>
<keyword evidence="4" id="KW-0732">Signal</keyword>
<evidence type="ECO:0000256" key="4">
    <source>
        <dbReference type="SAM" id="SignalP"/>
    </source>
</evidence>
<feature type="chain" id="PRO_5040214875" description="Protein-tyrosine-phosphatase" evidence="4">
    <location>
        <begin position="22"/>
        <end position="706"/>
    </location>
</feature>
<name>A0A9P8C8E2_9HELO</name>
<dbReference type="PROSITE" id="PS50054">
    <property type="entry name" value="TYR_PHOSPHATASE_DUAL"/>
    <property type="match status" value="1"/>
</dbReference>
<keyword evidence="1" id="KW-0378">Hydrolase</keyword>
<dbReference type="InterPro" id="IPR000387">
    <property type="entry name" value="Tyr_Pase_dom"/>
</dbReference>
<dbReference type="Pfam" id="PF00782">
    <property type="entry name" value="DSPc"/>
    <property type="match status" value="1"/>
</dbReference>
<dbReference type="CDD" id="cd14502">
    <property type="entry name" value="RNA_5'-triphosphatase"/>
    <property type="match status" value="1"/>
</dbReference>
<dbReference type="PANTHER" id="PTHR10367:SF25">
    <property type="entry name" value="DUAL SPECIFICITY PHOSPHATASE CATALYTIC DOMAIN PROTEIN (AFU_ORTHOLOGUE AFUA_1G03540)"/>
    <property type="match status" value="1"/>
</dbReference>
<evidence type="ECO:0000259" key="5">
    <source>
        <dbReference type="PROSITE" id="PS50054"/>
    </source>
</evidence>
<evidence type="ECO:0000313" key="8">
    <source>
        <dbReference type="Proteomes" id="UP000824998"/>
    </source>
</evidence>
<dbReference type="SUPFAM" id="SSF52799">
    <property type="entry name" value="(Phosphotyrosine protein) phosphatases II"/>
    <property type="match status" value="1"/>
</dbReference>
<gene>
    <name evidence="7" type="ORF">BJ875DRAFT_453038</name>
</gene>
<dbReference type="GO" id="GO:0004484">
    <property type="term" value="F:mRNA guanylyltransferase activity"/>
    <property type="evidence" value="ECO:0007669"/>
    <property type="project" value="TreeGrafter"/>
</dbReference>
<organism evidence="7 8">
    <name type="scientific">Amylocarpus encephaloides</name>
    <dbReference type="NCBI Taxonomy" id="45428"/>
    <lineage>
        <taxon>Eukaryota</taxon>
        <taxon>Fungi</taxon>
        <taxon>Dikarya</taxon>
        <taxon>Ascomycota</taxon>
        <taxon>Pezizomycotina</taxon>
        <taxon>Leotiomycetes</taxon>
        <taxon>Helotiales</taxon>
        <taxon>Helotiales incertae sedis</taxon>
        <taxon>Amylocarpus</taxon>
    </lineage>
</organism>
<feature type="domain" description="Tyrosine specific protein phosphatases" evidence="6">
    <location>
        <begin position="615"/>
        <end position="684"/>
    </location>
</feature>
<evidence type="ECO:0000259" key="6">
    <source>
        <dbReference type="PROSITE" id="PS50056"/>
    </source>
</evidence>
<comment type="caution">
    <text evidence="7">The sequence shown here is derived from an EMBL/GenBank/DDBJ whole genome shotgun (WGS) entry which is preliminary data.</text>
</comment>
<accession>A0A9P8C8E2</accession>
<feature type="region of interest" description="Disordered" evidence="3">
    <location>
        <begin position="395"/>
        <end position="427"/>
    </location>
</feature>
<dbReference type="FunFam" id="3.90.190.10:FF:000090">
    <property type="entry name" value="Dual specificity phosphatase catalytic domain protein"/>
    <property type="match status" value="1"/>
</dbReference>
<dbReference type="Proteomes" id="UP000824998">
    <property type="component" value="Unassembled WGS sequence"/>
</dbReference>
<keyword evidence="8" id="KW-1185">Reference proteome</keyword>
<feature type="domain" description="Tyrosine-protein phosphatase" evidence="5">
    <location>
        <begin position="537"/>
        <end position="701"/>
    </location>
</feature>
<dbReference type="InterPro" id="IPR051029">
    <property type="entry name" value="mRNA_Capping_Enz/RNA_Phosphat"/>
</dbReference>
<feature type="region of interest" description="Disordered" evidence="3">
    <location>
        <begin position="440"/>
        <end position="470"/>
    </location>
</feature>
<dbReference type="SUPFAM" id="SSF53474">
    <property type="entry name" value="alpha/beta-Hydrolases"/>
    <property type="match status" value="1"/>
</dbReference>
<evidence type="ECO:0000313" key="7">
    <source>
        <dbReference type="EMBL" id="KAG9237748.1"/>
    </source>
</evidence>
<feature type="signal peptide" evidence="4">
    <location>
        <begin position="1"/>
        <end position="21"/>
    </location>
</feature>
<dbReference type="Gene3D" id="3.90.190.10">
    <property type="entry name" value="Protein tyrosine phosphatase superfamily"/>
    <property type="match status" value="1"/>
</dbReference>
<dbReference type="InterPro" id="IPR029021">
    <property type="entry name" value="Prot-tyrosine_phosphatase-like"/>
</dbReference>
<dbReference type="PROSITE" id="PS50056">
    <property type="entry name" value="TYR_PHOSPHATASE_2"/>
    <property type="match status" value="1"/>
</dbReference>
<reference evidence="7" key="1">
    <citation type="journal article" date="2021" name="IMA Fungus">
        <title>Genomic characterization of three marine fungi, including Emericellopsis atlantica sp. nov. with signatures of a generalist lifestyle and marine biomass degradation.</title>
        <authorList>
            <person name="Hagestad O.C."/>
            <person name="Hou L."/>
            <person name="Andersen J.H."/>
            <person name="Hansen E.H."/>
            <person name="Altermark B."/>
            <person name="Li C."/>
            <person name="Kuhnert E."/>
            <person name="Cox R.J."/>
            <person name="Crous P.W."/>
            <person name="Spatafora J.W."/>
            <person name="Lail K."/>
            <person name="Amirebrahimi M."/>
            <person name="Lipzen A."/>
            <person name="Pangilinan J."/>
            <person name="Andreopoulos W."/>
            <person name="Hayes R.D."/>
            <person name="Ng V."/>
            <person name="Grigoriev I.V."/>
            <person name="Jackson S.A."/>
            <person name="Sutton T.D.S."/>
            <person name="Dobson A.D.W."/>
            <person name="Rama T."/>
        </authorList>
    </citation>
    <scope>NUCLEOTIDE SEQUENCE</scope>
    <source>
        <strain evidence="7">TRa018bII</strain>
    </source>
</reference>
<dbReference type="InterPro" id="IPR000340">
    <property type="entry name" value="Dual-sp_phosphatase_cat-dom"/>
</dbReference>
<dbReference type="InterPro" id="IPR029058">
    <property type="entry name" value="AB_hydrolase_fold"/>
</dbReference>
<evidence type="ECO:0008006" key="9">
    <source>
        <dbReference type="Google" id="ProtNLM"/>
    </source>
</evidence>
<dbReference type="FunFam" id="3.40.50.1820:FF:000273">
    <property type="entry name" value="Dual specificity phosphatase catalytic domain protein"/>
    <property type="match status" value="1"/>
</dbReference>
<dbReference type="InterPro" id="IPR000073">
    <property type="entry name" value="AB_hydrolase_1"/>
</dbReference>
<evidence type="ECO:0000256" key="3">
    <source>
        <dbReference type="SAM" id="MobiDB-lite"/>
    </source>
</evidence>
<dbReference type="GO" id="GO:0006370">
    <property type="term" value="P:7-methylguanosine mRNA capping"/>
    <property type="evidence" value="ECO:0007669"/>
    <property type="project" value="TreeGrafter"/>
</dbReference>
<dbReference type="InterPro" id="IPR016130">
    <property type="entry name" value="Tyr_Pase_AS"/>
</dbReference>
<dbReference type="OrthoDB" id="428974at2759"/>
<dbReference type="EMBL" id="MU251381">
    <property type="protein sequence ID" value="KAG9237748.1"/>
    <property type="molecule type" value="Genomic_DNA"/>
</dbReference>
<dbReference type="PROSITE" id="PS00383">
    <property type="entry name" value="TYR_PHOSPHATASE_1"/>
    <property type="match status" value="1"/>
</dbReference>
<protein>
    <recommendedName>
        <fullName evidence="9">Protein-tyrosine-phosphatase</fullName>
    </recommendedName>
</protein>
<dbReference type="GO" id="GO:0004721">
    <property type="term" value="F:phosphoprotein phosphatase activity"/>
    <property type="evidence" value="ECO:0007669"/>
    <property type="project" value="UniProtKB-KW"/>
</dbReference>
<dbReference type="Pfam" id="PF12697">
    <property type="entry name" value="Abhydrolase_6"/>
    <property type="match status" value="1"/>
</dbReference>
<evidence type="ECO:0000256" key="1">
    <source>
        <dbReference type="ARBA" id="ARBA00022801"/>
    </source>
</evidence>
<proteinExistence type="predicted"/>
<keyword evidence="2" id="KW-0904">Protein phosphatase</keyword>
<sequence>MGNSLIWSCLLFLCFADLVPALDNTSGPTIAVRSPKTVVATLRHLYLQILQRKLSIWEMVLCSSLPLFIFLWAQRRKPSSSLSSGDNSKYGVGAEQKVDGNVDSEVEATDSGLLKKHSKLQTYTTSRYTYPKLRIFFREHPQFEKLPTTPAPLPLLVFIHGLGGSVAQFNPLLTSLVNLASCLAVDLPGCGLSAFEEKAWDAYTIENLAELLSVVISEHRVIGQGVVLIGHSLGCSLSALIASKLSSLPNPISEHIISLVAICPRAEPPSENQTAAFKKLLWVPGPMFDLWRRWDRRGGKDSASVQRFVGPDADDETRILQYRFNDQSKTPVWRRMASGTLPNYQKGNPIGGMPGRDIWSGINMPVFLVAGEADNVTKPENIDIISSFLGKGPLVEDESAEEGQPVVDTAAPVNTGAPTKPAQRRSISSIRAEDFLVHDGNTLEDPHEDPSTPNEVHAGTPPQDSRPKKTLKTTIIPKPASHAMLYQPASVRILAGLISDFLAKQISPRLDLGWQLSYLSSSGKWDVKNLEKWQGVKPVSEPINNVFRGMKTLREVDPSHSPLVFAKDWGNQIKDIVDISHETPVYDPRGLEKNGIIYHKFATVSKIPPSVTDVERFIALIDSIRASQSSRFPSHEGKTYIGVHCHYGFNRTGFFIVCYLTERCGYTLEDAIDEFKKQRPKGIKHAHFLDTLFVRYCRGLKRSPTL</sequence>